<evidence type="ECO:0000313" key="1">
    <source>
        <dbReference type="EMBL" id="PHV70166.1"/>
    </source>
</evidence>
<sequence>MLDLSYLDKRIKKLEDIKKEVFNTLSTIGIQLEKKEKLHQNLLHNFKLDIKHLKELRIACVMDRFTLDSYSPECNLLELTPDGWKGEIDKFSPHLIFIESAWQGKDNLWYRKIANGSKEYFEMTSYCQEKNIPIIFWNKEDPVYTDTFMIAARMADFVFTTDIDCIKKYKNILKHDNVYHLHFAAQPQIHNPIEKYERKDKYCFAGAYYHKYVKRCKVFDDFANFFIETKGLDIYDRNYKKALPEHAFPEKYEKYILGKLDSSEIDRAYKGYNFGINMNSVDQSQTMFARRVFEMLASNTVTVGNYSRGVKNLFGDLTICTDDSETLKQNVTTWCKDEQTFRKYRLLGLRKVLSEHLYEDRLSYIVEKIFNKNIKKEQPFINVFCEATTSEEIAYAIASFEKQTYLRKKLYLITEDEVNTSSPMITCLKLEQVKQKVSKLVGEEEYIAVFNVNNYYGKNYLLDLALNTRYSNFNGVGKASFYENVEDKLNVKGNNTTYKKVNSLVLDQAIAKSSLFTDDTLQSILASRVLQDEKLISVDEFNFCKGLVAHDCIEVDDLKLSDQGIAMQRIQKAAEGIKTSQFIGEGITIEAGELFSCIKQKSKEPITITQTGNKLVLVSRLEEDKNYYINIEKWHNVKDFIEGKYINFIFNGIGSLDNLGTCIFYDKDKNKLSATFTKFNRLFSAEVPESATYFKLNFRIKGSGEFKIDEIIIGSNKIPDEKACFLSRSNVLVLSNQYPSQEELYRNMFVHKRMMAYKEEGFIYDVMKMNIYAKNEYREFEGINVVEGQGEVLANILETGTIDTVCVHFLDRPMWEVLKTFKDKLRIIIWSHGADIQPWWRREYLYQTKEDLEKAKKDSDMRMNLWKEVFDSLEEYNLHFVFVSKHSMNMVLEDYKMNLSVDKYSIIHNCIDTNMFNYINKDIEQRKRILSIRPYATRTYANDLTVKAILHLSNKECFEDMEFRIIGNGELFDETVKPLRKFKNVFIEKKFLRQDEIADLHKAYGVFVAPTRMDTQGVSRDEAMSSGLVPITSAVAAIPEFVDSQCGILVAEEEYIGIADGMEKLYNEPEYFLQLSRNAAERVRKQSSKVFTIQKEIELIN</sequence>
<reference evidence="1" key="1">
    <citation type="submission" date="2017-10" db="EMBL/GenBank/DDBJ databases">
        <title>Genome sequence of cellulolytic Lachnospiraceae bacterium XHS1971 isolated from hotspring sediment.</title>
        <authorList>
            <person name="Vasudevan G."/>
            <person name="Joshi A.J."/>
            <person name="Hivarkar S."/>
            <person name="Lanjekar V.B."/>
            <person name="Dhakephalkar P.K."/>
            <person name="Dagar S."/>
        </authorList>
    </citation>
    <scope>NUCLEOTIDE SEQUENCE</scope>
    <source>
        <strain evidence="1">XHS1971</strain>
    </source>
</reference>
<name>A0AC61DBP9_9FIRM</name>
<gene>
    <name evidence="1" type="ORF">CS063_11860</name>
</gene>
<accession>A0AC61DBP9</accession>
<protein>
    <submittedName>
        <fullName evidence="1">Methyltransferase type 12</fullName>
    </submittedName>
</protein>
<keyword evidence="1" id="KW-0489">Methyltransferase</keyword>
<dbReference type="Proteomes" id="UP000224460">
    <property type="component" value="Unassembled WGS sequence"/>
</dbReference>
<comment type="caution">
    <text evidence="1">The sequence shown here is derived from an EMBL/GenBank/DDBJ whole genome shotgun (WGS) entry which is preliminary data.</text>
</comment>
<keyword evidence="2" id="KW-1185">Reference proteome</keyword>
<organism evidence="1 2">
    <name type="scientific">Sporanaerobium hydrogeniformans</name>
    <dbReference type="NCBI Taxonomy" id="3072179"/>
    <lineage>
        <taxon>Bacteria</taxon>
        <taxon>Bacillati</taxon>
        <taxon>Bacillota</taxon>
        <taxon>Clostridia</taxon>
        <taxon>Lachnospirales</taxon>
        <taxon>Lachnospiraceae</taxon>
        <taxon>Sporanaerobium</taxon>
    </lineage>
</organism>
<proteinExistence type="predicted"/>
<keyword evidence="1" id="KW-0808">Transferase</keyword>
<evidence type="ECO:0000313" key="2">
    <source>
        <dbReference type="Proteomes" id="UP000224460"/>
    </source>
</evidence>
<dbReference type="EMBL" id="PEDL01000013">
    <property type="protein sequence ID" value="PHV70166.1"/>
    <property type="molecule type" value="Genomic_DNA"/>
</dbReference>